<feature type="domain" description="HTH hxlR-type" evidence="4">
    <location>
        <begin position="9"/>
        <end position="107"/>
    </location>
</feature>
<protein>
    <submittedName>
        <fullName evidence="5">Transcriptional regulator, HxlR family</fullName>
    </submittedName>
</protein>
<keyword evidence="2" id="KW-0238">DNA-binding</keyword>
<keyword evidence="6" id="KW-1185">Reference proteome</keyword>
<organism evidence="5 6">
    <name type="scientific">Melghirimyces algeriensis</name>
    <dbReference type="NCBI Taxonomy" id="910412"/>
    <lineage>
        <taxon>Bacteria</taxon>
        <taxon>Bacillati</taxon>
        <taxon>Bacillota</taxon>
        <taxon>Bacilli</taxon>
        <taxon>Bacillales</taxon>
        <taxon>Thermoactinomycetaceae</taxon>
        <taxon>Melghirimyces</taxon>
    </lineage>
</organism>
<dbReference type="InterPro" id="IPR036388">
    <property type="entry name" value="WH-like_DNA-bd_sf"/>
</dbReference>
<dbReference type="SUPFAM" id="SSF46785">
    <property type="entry name" value="Winged helix' DNA-binding domain"/>
    <property type="match status" value="1"/>
</dbReference>
<evidence type="ECO:0000256" key="2">
    <source>
        <dbReference type="ARBA" id="ARBA00023125"/>
    </source>
</evidence>
<keyword evidence="1" id="KW-0805">Transcription regulation</keyword>
<dbReference type="Pfam" id="PF01638">
    <property type="entry name" value="HxlR"/>
    <property type="match status" value="1"/>
</dbReference>
<dbReference type="EMBL" id="FXTI01000004">
    <property type="protein sequence ID" value="SMO60227.1"/>
    <property type="molecule type" value="Genomic_DNA"/>
</dbReference>
<dbReference type="Gene3D" id="1.10.10.10">
    <property type="entry name" value="Winged helix-like DNA-binding domain superfamily/Winged helix DNA-binding domain"/>
    <property type="match status" value="1"/>
</dbReference>
<evidence type="ECO:0000256" key="3">
    <source>
        <dbReference type="ARBA" id="ARBA00023163"/>
    </source>
</evidence>
<gene>
    <name evidence="5" type="ORF">SAMN06264849_10463</name>
</gene>
<dbReference type="Proteomes" id="UP000315636">
    <property type="component" value="Unassembled WGS sequence"/>
</dbReference>
<accession>A0A521CL81</accession>
<dbReference type="CDD" id="cd00090">
    <property type="entry name" value="HTH_ARSR"/>
    <property type="match status" value="1"/>
</dbReference>
<dbReference type="PANTHER" id="PTHR33204">
    <property type="entry name" value="TRANSCRIPTIONAL REGULATOR, MARR FAMILY"/>
    <property type="match status" value="1"/>
</dbReference>
<dbReference type="InterPro" id="IPR002577">
    <property type="entry name" value="HTH_HxlR"/>
</dbReference>
<keyword evidence="3" id="KW-0804">Transcription</keyword>
<sequence>MSKTYNQRCNIASTLDIIGDRWTLLIVRELFQGFSKFNELKQALQGISPNILSERLQFLENEGIILSRLYSKHPPRFSYALTDKGKELRHVLNALAIWGQQHLDHPYSKVVHSKCEQEVGVTYYCPHCEMTSDDLRYVQVERSD</sequence>
<name>A0A521CL81_9BACL</name>
<evidence type="ECO:0000259" key="4">
    <source>
        <dbReference type="PROSITE" id="PS51118"/>
    </source>
</evidence>
<dbReference type="AlphaFoldDB" id="A0A521CL81"/>
<dbReference type="OrthoDB" id="9791143at2"/>
<dbReference type="PANTHER" id="PTHR33204:SF18">
    <property type="entry name" value="TRANSCRIPTIONAL REGULATORY PROTEIN"/>
    <property type="match status" value="1"/>
</dbReference>
<dbReference type="RefSeq" id="WP_142505146.1">
    <property type="nucleotide sequence ID" value="NZ_FXTI01000004.1"/>
</dbReference>
<reference evidence="5 6" key="1">
    <citation type="submission" date="2017-05" db="EMBL/GenBank/DDBJ databases">
        <authorList>
            <person name="Varghese N."/>
            <person name="Submissions S."/>
        </authorList>
    </citation>
    <scope>NUCLEOTIDE SEQUENCE [LARGE SCALE GENOMIC DNA]</scope>
    <source>
        <strain evidence="5 6">DSM 45474</strain>
    </source>
</reference>
<dbReference type="GO" id="GO:0003677">
    <property type="term" value="F:DNA binding"/>
    <property type="evidence" value="ECO:0007669"/>
    <property type="project" value="UniProtKB-KW"/>
</dbReference>
<proteinExistence type="predicted"/>
<evidence type="ECO:0000256" key="1">
    <source>
        <dbReference type="ARBA" id="ARBA00023015"/>
    </source>
</evidence>
<dbReference type="PROSITE" id="PS51118">
    <property type="entry name" value="HTH_HXLR"/>
    <property type="match status" value="1"/>
</dbReference>
<evidence type="ECO:0000313" key="5">
    <source>
        <dbReference type="EMBL" id="SMO60227.1"/>
    </source>
</evidence>
<evidence type="ECO:0000313" key="6">
    <source>
        <dbReference type="Proteomes" id="UP000315636"/>
    </source>
</evidence>
<dbReference type="InterPro" id="IPR036390">
    <property type="entry name" value="WH_DNA-bd_sf"/>
</dbReference>
<dbReference type="InterPro" id="IPR011991">
    <property type="entry name" value="ArsR-like_HTH"/>
</dbReference>